<evidence type="ECO:0000256" key="2">
    <source>
        <dbReference type="ARBA" id="ARBA00023002"/>
    </source>
</evidence>
<dbReference type="Proteomes" id="UP000252706">
    <property type="component" value="Unassembled WGS sequence"/>
</dbReference>
<evidence type="ECO:0000256" key="3">
    <source>
        <dbReference type="ARBA" id="ARBA00023027"/>
    </source>
</evidence>
<dbReference type="Gene3D" id="3.40.50.720">
    <property type="entry name" value="NAD(P)-binding Rossmann-like Domain"/>
    <property type="match status" value="1"/>
</dbReference>
<comment type="caution">
    <text evidence="5">The sequence shown here is derived from an EMBL/GenBank/DDBJ whole genome shotgun (WGS) entry which is preliminary data.</text>
</comment>
<evidence type="ECO:0000256" key="1">
    <source>
        <dbReference type="ARBA" id="ARBA00007637"/>
    </source>
</evidence>
<dbReference type="PANTHER" id="PTHR43103:SF5">
    <property type="entry name" value="4-EPIMERASE, PUTATIVE (AFU_ORTHOLOGUE AFUA_7G00360)-RELATED"/>
    <property type="match status" value="1"/>
</dbReference>
<dbReference type="AlphaFoldDB" id="A0A366WJN6"/>
<dbReference type="EMBL" id="QOCE01000052">
    <property type="protein sequence ID" value="RBW50308.1"/>
    <property type="molecule type" value="Genomic_DNA"/>
</dbReference>
<proteinExistence type="inferred from homology"/>
<name>A0A366WJN6_9RHOB</name>
<evidence type="ECO:0000313" key="5">
    <source>
        <dbReference type="EMBL" id="RBW50308.1"/>
    </source>
</evidence>
<evidence type="ECO:0000259" key="4">
    <source>
        <dbReference type="Pfam" id="PF01370"/>
    </source>
</evidence>
<gene>
    <name evidence="5" type="ORF">DS909_22075</name>
</gene>
<dbReference type="GO" id="GO:0016491">
    <property type="term" value="F:oxidoreductase activity"/>
    <property type="evidence" value="ECO:0007669"/>
    <property type="project" value="UniProtKB-KW"/>
</dbReference>
<sequence>MFTRARMQFPDILVLGATGRIGTILQRVWTSEVVHGHVLWHTRAAPPDQGQNWISFDPLTDPDALTRAAQGRCAILCLSGVIPGREHSGATLTDNIALALVALRSAAKTGARVLLASSAAVYGNQPGLLSEESPVHPVNDYGRSKLEMERQALHTAQDLGVQCCALRIGNIAGIDSTLGGWRPGFQLDQFADGRTPLRSYISPLTLARVLADLVHAPDLPDVLNVASPGAIEMGHLLDAAQLPWTPRAPQADVIPQVCLDTTRLSQFSSHASRINPSEAPPAEMIEQWRILEPNIQVLGE</sequence>
<dbReference type="InterPro" id="IPR001509">
    <property type="entry name" value="Epimerase_deHydtase"/>
</dbReference>
<dbReference type="SUPFAM" id="SSF51735">
    <property type="entry name" value="NAD(P)-binding Rossmann-fold domains"/>
    <property type="match status" value="1"/>
</dbReference>
<dbReference type="OrthoDB" id="7687386at2"/>
<organism evidence="5 6">
    <name type="scientific">Phaeobacter gallaeciensis</name>
    <dbReference type="NCBI Taxonomy" id="60890"/>
    <lineage>
        <taxon>Bacteria</taxon>
        <taxon>Pseudomonadati</taxon>
        <taxon>Pseudomonadota</taxon>
        <taxon>Alphaproteobacteria</taxon>
        <taxon>Rhodobacterales</taxon>
        <taxon>Roseobacteraceae</taxon>
        <taxon>Phaeobacter</taxon>
    </lineage>
</organism>
<comment type="similarity">
    <text evidence="1">Belongs to the NAD(P)-dependent epimerase/dehydratase family.</text>
</comment>
<protein>
    <submittedName>
        <fullName evidence="5">NAD-dependent epimerase</fullName>
    </submittedName>
</protein>
<keyword evidence="2" id="KW-0560">Oxidoreductase</keyword>
<keyword evidence="3" id="KW-0520">NAD</keyword>
<feature type="domain" description="NAD-dependent epimerase/dehydratase" evidence="4">
    <location>
        <begin position="12"/>
        <end position="173"/>
    </location>
</feature>
<accession>A0A366WJN6</accession>
<reference evidence="5 6" key="1">
    <citation type="submission" date="2018-07" db="EMBL/GenBank/DDBJ databases">
        <title>Modular assembly of carbohydrate-degrading microbial communities in the ocean.</title>
        <authorList>
            <person name="Enke T.N."/>
            <person name="Datta M.S."/>
            <person name="Schwartzman J.A."/>
            <person name="Cermak N."/>
            <person name="Schmitz D.A."/>
            <person name="Barrere J."/>
            <person name="Cordero O.X."/>
        </authorList>
    </citation>
    <scope>NUCLEOTIDE SEQUENCE [LARGE SCALE GENOMIC DNA]</scope>
    <source>
        <strain evidence="5 6">C3M10</strain>
    </source>
</reference>
<dbReference type="PANTHER" id="PTHR43103">
    <property type="entry name" value="NUCLEOSIDE-DIPHOSPHATE-SUGAR EPIMERASE"/>
    <property type="match status" value="1"/>
</dbReference>
<dbReference type="Pfam" id="PF01370">
    <property type="entry name" value="Epimerase"/>
    <property type="match status" value="1"/>
</dbReference>
<evidence type="ECO:0000313" key="6">
    <source>
        <dbReference type="Proteomes" id="UP000252706"/>
    </source>
</evidence>
<dbReference type="InterPro" id="IPR036291">
    <property type="entry name" value="NAD(P)-bd_dom_sf"/>
</dbReference>